<feature type="transmembrane region" description="Helical" evidence="7">
    <location>
        <begin position="65"/>
        <end position="84"/>
    </location>
</feature>
<feature type="transmembrane region" description="Helical" evidence="7">
    <location>
        <begin position="283"/>
        <end position="301"/>
    </location>
</feature>
<feature type="transmembrane region" description="Helical" evidence="7">
    <location>
        <begin position="34"/>
        <end position="53"/>
    </location>
</feature>
<feature type="transmembrane region" description="Helical" evidence="7">
    <location>
        <begin position="346"/>
        <end position="364"/>
    </location>
</feature>
<feature type="transmembrane region" description="Helical" evidence="7">
    <location>
        <begin position="376"/>
        <end position="394"/>
    </location>
</feature>
<evidence type="ECO:0000256" key="6">
    <source>
        <dbReference type="ARBA" id="ARBA00023136"/>
    </source>
</evidence>
<dbReference type="Pfam" id="PF00999">
    <property type="entry name" value="Na_H_Exchanger"/>
    <property type="match status" value="1"/>
</dbReference>
<dbReference type="PANTHER" id="PTHR32468">
    <property type="entry name" value="CATION/H + ANTIPORTER"/>
    <property type="match status" value="1"/>
</dbReference>
<evidence type="ECO:0000313" key="10">
    <source>
        <dbReference type="Proteomes" id="UP001342826"/>
    </source>
</evidence>
<evidence type="ECO:0000313" key="9">
    <source>
        <dbReference type="EMBL" id="MED4400619.1"/>
    </source>
</evidence>
<evidence type="ECO:0000256" key="3">
    <source>
        <dbReference type="ARBA" id="ARBA00022692"/>
    </source>
</evidence>
<dbReference type="Proteomes" id="UP001342826">
    <property type="component" value="Unassembled WGS sequence"/>
</dbReference>
<feature type="domain" description="Cation/H+ exchanger transmembrane" evidence="8">
    <location>
        <begin position="15"/>
        <end position="395"/>
    </location>
</feature>
<evidence type="ECO:0000256" key="7">
    <source>
        <dbReference type="SAM" id="Phobius"/>
    </source>
</evidence>
<dbReference type="PANTHER" id="PTHR32468:SF0">
    <property type="entry name" value="K(+)_H(+) ANTIPORTER 1"/>
    <property type="match status" value="1"/>
</dbReference>
<evidence type="ECO:0000256" key="2">
    <source>
        <dbReference type="ARBA" id="ARBA00022448"/>
    </source>
</evidence>
<dbReference type="InterPro" id="IPR038770">
    <property type="entry name" value="Na+/solute_symporter_sf"/>
</dbReference>
<dbReference type="RefSeq" id="WP_066235315.1">
    <property type="nucleotide sequence ID" value="NZ_JARTFQ010000005.1"/>
</dbReference>
<keyword evidence="10" id="KW-1185">Reference proteome</keyword>
<sequence>MFHFLLSLLIIIIISQLFGTLAKMIGQPKVVGEMIGGILAGPSFLGILFPSVQEWLFNKEIKEQLYLLSQLGISLYMFLIGIQVRKEKMENSLFKNALQLALVGIIPTFSMIFAFSWYIYPSLEFKLTSQLVYSLFMSASISVTAFPVLVRILDQQKMIQTKLGRFVILGASIDDVIAWIMLPIILSIASLNFSVSSMNILIYIIVYLLIMFFVIKPILKYIVANKYKALNNEFFALFLFIFLLSSLLSEKIGLHAIFGGFIAGLIVPRLDKVTKELDANIQNFVSTLLVPIYFVSSGFNVDLSSFTSSNHLVIVSIFIVTAFISKYFPCLIYAKTIGYSWRESSAIGALMNARGLMILIFANIGLSSKLISNTDYSILFLVAIVTTILTSPLVKKSLHWKTKVQDK</sequence>
<feature type="transmembrane region" description="Helical" evidence="7">
    <location>
        <begin position="254"/>
        <end position="271"/>
    </location>
</feature>
<evidence type="ECO:0000256" key="5">
    <source>
        <dbReference type="ARBA" id="ARBA00023065"/>
    </source>
</evidence>
<evidence type="ECO:0000259" key="8">
    <source>
        <dbReference type="Pfam" id="PF00999"/>
    </source>
</evidence>
<feature type="transmembrane region" description="Helical" evidence="7">
    <location>
        <begin position="200"/>
        <end position="219"/>
    </location>
</feature>
<dbReference type="InterPro" id="IPR006153">
    <property type="entry name" value="Cation/H_exchanger_TM"/>
</dbReference>
<gene>
    <name evidence="9" type="ORF">P9271_04660</name>
</gene>
<keyword evidence="6 7" id="KW-0472">Membrane</keyword>
<reference evidence="9 10" key="1">
    <citation type="submission" date="2023-03" db="EMBL/GenBank/DDBJ databases">
        <title>Bacillus Genome Sequencing.</title>
        <authorList>
            <person name="Dunlap C."/>
        </authorList>
    </citation>
    <scope>NUCLEOTIDE SEQUENCE [LARGE SCALE GENOMIC DNA]</scope>
    <source>
        <strain evidence="9 10">NRS-1717</strain>
    </source>
</reference>
<feature type="transmembrane region" description="Helical" evidence="7">
    <location>
        <begin position="96"/>
        <end position="119"/>
    </location>
</feature>
<feature type="transmembrane region" description="Helical" evidence="7">
    <location>
        <begin position="131"/>
        <end position="154"/>
    </location>
</feature>
<proteinExistence type="predicted"/>
<protein>
    <submittedName>
        <fullName evidence="9">Cation:proton antiporter</fullName>
    </submittedName>
</protein>
<comment type="subcellular location">
    <subcellularLocation>
        <location evidence="1">Membrane</location>
        <topology evidence="1">Multi-pass membrane protein</topology>
    </subcellularLocation>
</comment>
<feature type="transmembrane region" description="Helical" evidence="7">
    <location>
        <begin position="313"/>
        <end position="334"/>
    </location>
</feature>
<evidence type="ECO:0000256" key="4">
    <source>
        <dbReference type="ARBA" id="ARBA00022989"/>
    </source>
</evidence>
<dbReference type="Gene3D" id="1.20.1530.20">
    <property type="match status" value="1"/>
</dbReference>
<accession>A0ABU6NU39</accession>
<dbReference type="EMBL" id="JARTFS010000005">
    <property type="protein sequence ID" value="MED4400619.1"/>
    <property type="molecule type" value="Genomic_DNA"/>
</dbReference>
<keyword evidence="3 7" id="KW-0812">Transmembrane</keyword>
<organism evidence="9 10">
    <name type="scientific">Metabacillus fastidiosus</name>
    <dbReference type="NCBI Taxonomy" id="1458"/>
    <lineage>
        <taxon>Bacteria</taxon>
        <taxon>Bacillati</taxon>
        <taxon>Bacillota</taxon>
        <taxon>Bacilli</taxon>
        <taxon>Bacillales</taxon>
        <taxon>Bacillaceae</taxon>
        <taxon>Metabacillus</taxon>
    </lineage>
</organism>
<feature type="transmembrane region" description="Helical" evidence="7">
    <location>
        <begin position="166"/>
        <end position="188"/>
    </location>
</feature>
<comment type="caution">
    <text evidence="9">The sequence shown here is derived from an EMBL/GenBank/DDBJ whole genome shotgun (WGS) entry which is preliminary data.</text>
</comment>
<name>A0ABU6NU39_9BACI</name>
<dbReference type="InterPro" id="IPR050794">
    <property type="entry name" value="CPA2_transporter"/>
</dbReference>
<evidence type="ECO:0000256" key="1">
    <source>
        <dbReference type="ARBA" id="ARBA00004141"/>
    </source>
</evidence>
<dbReference type="GeneID" id="301143131"/>
<keyword evidence="4 7" id="KW-1133">Transmembrane helix</keyword>
<feature type="transmembrane region" description="Helical" evidence="7">
    <location>
        <begin position="6"/>
        <end position="22"/>
    </location>
</feature>
<keyword evidence="5" id="KW-0406">Ion transport</keyword>
<keyword evidence="2" id="KW-0813">Transport</keyword>